<organism evidence="1 2">
    <name type="scientific">Shewanella aestuarii</name>
    <dbReference type="NCBI Taxonomy" id="1028752"/>
    <lineage>
        <taxon>Bacteria</taxon>
        <taxon>Pseudomonadati</taxon>
        <taxon>Pseudomonadota</taxon>
        <taxon>Gammaproteobacteria</taxon>
        <taxon>Alteromonadales</taxon>
        <taxon>Shewanellaceae</taxon>
        <taxon>Shewanella</taxon>
    </lineage>
</organism>
<gene>
    <name evidence="1" type="ORF">HBH39_04840</name>
</gene>
<dbReference type="KEGG" id="saes:HBH39_04840"/>
<dbReference type="AlphaFoldDB" id="A0A6G9QPZ3"/>
<protein>
    <submittedName>
        <fullName evidence="1">PepSY domain-containing protein</fullName>
    </submittedName>
</protein>
<dbReference type="EMBL" id="CP050313">
    <property type="protein sequence ID" value="QIR16117.1"/>
    <property type="molecule type" value="Genomic_DNA"/>
</dbReference>
<keyword evidence="2" id="KW-1185">Reference proteome</keyword>
<reference evidence="1 2" key="1">
    <citation type="submission" date="2020-03" db="EMBL/GenBank/DDBJ databases">
        <title>Complete genome sequence of Shewanella sp.</title>
        <authorList>
            <person name="Kim Y.-S."/>
            <person name="Kim S.-J."/>
            <person name="Jung H.-K."/>
            <person name="Kim K.-H."/>
        </authorList>
    </citation>
    <scope>NUCLEOTIDE SEQUENCE [LARGE SCALE GENOMIC DNA]</scope>
    <source>
        <strain evidence="1 2">PN3F2</strain>
    </source>
</reference>
<sequence length="55" mass="5783">MTSSQQAASLAQSRFGGKVLRVQSTSSGYRVKLLSSDGVVFYANVNAQSGSVSRN</sequence>
<evidence type="ECO:0000313" key="2">
    <source>
        <dbReference type="Proteomes" id="UP000502608"/>
    </source>
</evidence>
<dbReference type="Proteomes" id="UP000502608">
    <property type="component" value="Chromosome"/>
</dbReference>
<proteinExistence type="predicted"/>
<accession>A0A6G9QPZ3</accession>
<name>A0A6G9QPZ3_9GAMM</name>
<evidence type="ECO:0000313" key="1">
    <source>
        <dbReference type="EMBL" id="QIR16117.1"/>
    </source>
</evidence>